<evidence type="ECO:0000313" key="1">
    <source>
        <dbReference type="EMBL" id="MBC5630841.1"/>
    </source>
</evidence>
<dbReference type="Gene3D" id="3.60.15.10">
    <property type="entry name" value="Ribonuclease Z/Hydroxyacylglutathione hydrolase-like"/>
    <property type="match status" value="1"/>
</dbReference>
<evidence type="ECO:0000313" key="2">
    <source>
        <dbReference type="Proteomes" id="UP000596929"/>
    </source>
</evidence>
<dbReference type="PANTHER" id="PTHR42967:SF1">
    <property type="entry name" value="MBL FOLD METALLO-HYDROLASE"/>
    <property type="match status" value="1"/>
</dbReference>
<reference evidence="1 2" key="1">
    <citation type="submission" date="2020-08" db="EMBL/GenBank/DDBJ databases">
        <title>Genome public.</title>
        <authorList>
            <person name="Liu C."/>
            <person name="Sun Q."/>
        </authorList>
    </citation>
    <scope>NUCLEOTIDE SEQUENCE [LARGE SCALE GENOMIC DNA]</scope>
    <source>
        <strain evidence="1 2">NSJ-6</strain>
    </source>
</reference>
<comment type="caution">
    <text evidence="1">The sequence shown here is derived from an EMBL/GenBank/DDBJ whole genome shotgun (WGS) entry which is preliminary data.</text>
</comment>
<dbReference type="RefSeq" id="WP_032116988.1">
    <property type="nucleotide sequence ID" value="NZ_JACOOO010000047.1"/>
</dbReference>
<dbReference type="EMBL" id="JACOOO010000047">
    <property type="protein sequence ID" value="MBC5630841.1"/>
    <property type="molecule type" value="Genomic_DNA"/>
</dbReference>
<accession>A0ABR7DHB4</accession>
<dbReference type="Proteomes" id="UP000596929">
    <property type="component" value="Unassembled WGS sequence"/>
</dbReference>
<protein>
    <submittedName>
        <fullName evidence="1">MBL fold metallo-hydrolase</fullName>
    </submittedName>
</protein>
<keyword evidence="2" id="KW-1185">Reference proteome</keyword>
<gene>
    <name evidence="1" type="ORF">H8S20_18610</name>
</gene>
<dbReference type="InterPro" id="IPR036866">
    <property type="entry name" value="RibonucZ/Hydroxyglut_hydro"/>
</dbReference>
<proteinExistence type="predicted"/>
<name>A0ABR7DHB4_9CLOT</name>
<organism evidence="1 2">
    <name type="scientific">Clostridium hominis</name>
    <dbReference type="NCBI Taxonomy" id="2763036"/>
    <lineage>
        <taxon>Bacteria</taxon>
        <taxon>Bacillati</taxon>
        <taxon>Bacillota</taxon>
        <taxon>Clostridia</taxon>
        <taxon>Eubacteriales</taxon>
        <taxon>Clostridiaceae</taxon>
        <taxon>Clostridium</taxon>
    </lineage>
</organism>
<dbReference type="Pfam" id="PF13483">
    <property type="entry name" value="Lactamase_B_3"/>
    <property type="match status" value="1"/>
</dbReference>
<dbReference type="PANTHER" id="PTHR42967">
    <property type="entry name" value="METAL DEPENDENT HYDROLASE"/>
    <property type="match status" value="1"/>
</dbReference>
<sequence length="209" mass="23936">MQIKWLGNSTFLIKTSLSKKILIDPFTPLELLDLDTTVDIITFSKDFHKISNFDLSKYGAKIVTRDEIYSENNIKIKGYLSYSDAVEGLKRGKNYIYLYEIDGLRLCHLGYLGHFLNAEIINTLKNVDVLFLPIGGNICLNGSESYKLSELLTPKYIIPMCYKCDNCDFYFNGPLDYISKCKNIFNTNTSEINIKDFPNNTPLTVLLKH</sequence>
<dbReference type="SUPFAM" id="SSF56281">
    <property type="entry name" value="Metallo-hydrolase/oxidoreductase"/>
    <property type="match status" value="1"/>
</dbReference>